<accession>A0ABN9PN43</accession>
<protein>
    <submittedName>
        <fullName evidence="2">Uncharacterized protein</fullName>
    </submittedName>
</protein>
<gene>
    <name evidence="2" type="ORF">PCOR1329_LOCUS3566</name>
</gene>
<evidence type="ECO:0000313" key="2">
    <source>
        <dbReference type="EMBL" id="CAK0793183.1"/>
    </source>
</evidence>
<name>A0ABN9PN43_9DINO</name>
<sequence length="395" mass="43703">MELFKMLGSVLPALREQEAAVEKYQLEGVDAQLQRVKVNAAKDWEQRTQLPLAAQHTIRAADVEAWKVQKLVLHVGMHVVTQNTELCASAQESQQSLPRRWREDPALPIGGGRGEGRGEGRVGGARGSGEKECPSASASFYKGPQEAKVRKRKPVPPGPDHVLAYCVQMLNAWFGQRDLPALERGEAFQRPEAGGATVQYSFDASTYSRVKPESHWHQAWHGTWFYAIWSILSNGVLIRSDDESKGHEFWVPGVFCSPNFSTAREYARAHALFGDGLYHRVVLELRVDPSRQQENRQRGGVQWVFPEDAVALHRVVVLPNDPQQTGEERLDAWTPEDEALPTGRTRPPPLADEGRARGCEGPPPSEEGGPPAGGAGTTRRPRGTGSRWTPRPRAA</sequence>
<proteinExistence type="predicted"/>
<reference evidence="2" key="1">
    <citation type="submission" date="2023-10" db="EMBL/GenBank/DDBJ databases">
        <authorList>
            <person name="Chen Y."/>
            <person name="Shah S."/>
            <person name="Dougan E. K."/>
            <person name="Thang M."/>
            <person name="Chan C."/>
        </authorList>
    </citation>
    <scope>NUCLEOTIDE SEQUENCE [LARGE SCALE GENOMIC DNA]</scope>
</reference>
<comment type="caution">
    <text evidence="2">The sequence shown here is derived from an EMBL/GenBank/DDBJ whole genome shotgun (WGS) entry which is preliminary data.</text>
</comment>
<keyword evidence="3" id="KW-1185">Reference proteome</keyword>
<dbReference type="EMBL" id="CAUYUJ010000914">
    <property type="protein sequence ID" value="CAK0793183.1"/>
    <property type="molecule type" value="Genomic_DNA"/>
</dbReference>
<evidence type="ECO:0000313" key="3">
    <source>
        <dbReference type="Proteomes" id="UP001189429"/>
    </source>
</evidence>
<organism evidence="2 3">
    <name type="scientific">Prorocentrum cordatum</name>
    <dbReference type="NCBI Taxonomy" id="2364126"/>
    <lineage>
        <taxon>Eukaryota</taxon>
        <taxon>Sar</taxon>
        <taxon>Alveolata</taxon>
        <taxon>Dinophyceae</taxon>
        <taxon>Prorocentrales</taxon>
        <taxon>Prorocentraceae</taxon>
        <taxon>Prorocentrum</taxon>
    </lineage>
</organism>
<dbReference type="Proteomes" id="UP001189429">
    <property type="component" value="Unassembled WGS sequence"/>
</dbReference>
<feature type="region of interest" description="Disordered" evidence="1">
    <location>
        <begin position="318"/>
        <end position="395"/>
    </location>
</feature>
<dbReference type="SUPFAM" id="SSF56399">
    <property type="entry name" value="ADP-ribosylation"/>
    <property type="match status" value="1"/>
</dbReference>
<feature type="compositionally biased region" description="Low complexity" evidence="1">
    <location>
        <begin position="383"/>
        <end position="395"/>
    </location>
</feature>
<evidence type="ECO:0000256" key="1">
    <source>
        <dbReference type="SAM" id="MobiDB-lite"/>
    </source>
</evidence>
<feature type="region of interest" description="Disordered" evidence="1">
    <location>
        <begin position="93"/>
        <end position="138"/>
    </location>
</feature>